<dbReference type="Pfam" id="PF12680">
    <property type="entry name" value="SnoaL_2"/>
    <property type="match status" value="1"/>
</dbReference>
<keyword evidence="3" id="KW-1185">Reference proteome</keyword>
<accession>A0A4D6NPU8</accession>
<evidence type="ECO:0000259" key="1">
    <source>
        <dbReference type="Pfam" id="PF12680"/>
    </source>
</evidence>
<dbReference type="EMBL" id="CP039355">
    <property type="protein sequence ID" value="QCE15646.1"/>
    <property type="molecule type" value="Genomic_DNA"/>
</dbReference>
<evidence type="ECO:0000313" key="2">
    <source>
        <dbReference type="EMBL" id="QCE15646.1"/>
    </source>
</evidence>
<sequence>MASLPQTCATLGTCISSKIKISDARPCIAQINNNNKNKSTRLKGALFPLTLVGEKRPKIGLRNWKVGAGESGELVPRSVIESVVKDFHRALNDKNIEELQQLISDDCEYQDYLFYSPYKGQENVIKFLQSVMEAMGPNVKIAVRDINVEDVNVKDVREAKLMATVFWHLEWGNDKKKLPFSKGCRFFWFEEVEGRLVISKITGLEELPIKPGELVLNALKAISTFLDSYPPMASALLNYPAFRDD</sequence>
<protein>
    <recommendedName>
        <fullName evidence="1">SnoaL-like domain-containing protein</fullName>
    </recommendedName>
</protein>
<dbReference type="Gramene" id="Vigun09g154500.1.v1.2">
    <property type="protein sequence ID" value="Vigun09g154500.1.v1.2"/>
    <property type="gene ID" value="Vigun09g154500.v1.2"/>
</dbReference>
<dbReference type="Gene3D" id="3.10.450.50">
    <property type="match status" value="1"/>
</dbReference>
<reference evidence="2 3" key="1">
    <citation type="submission" date="2019-04" db="EMBL/GenBank/DDBJ databases">
        <title>An improved genome assembly and genetic linkage map for asparagus bean, Vigna unguiculata ssp. sesquipedialis.</title>
        <authorList>
            <person name="Xia Q."/>
            <person name="Zhang R."/>
            <person name="Dong Y."/>
        </authorList>
    </citation>
    <scope>NUCLEOTIDE SEQUENCE [LARGE SCALE GENOMIC DNA]</scope>
    <source>
        <tissue evidence="2">Leaf</tissue>
    </source>
</reference>
<dbReference type="OrthoDB" id="1886670at2759"/>
<gene>
    <name evidence="2" type="ORF">DEO72_LG11g2658</name>
</gene>
<name>A0A4D6NPU8_VIGUN</name>
<evidence type="ECO:0000313" key="3">
    <source>
        <dbReference type="Proteomes" id="UP000501690"/>
    </source>
</evidence>
<dbReference type="InterPro" id="IPR032710">
    <property type="entry name" value="NTF2-like_dom_sf"/>
</dbReference>
<feature type="domain" description="SnoaL-like" evidence="1">
    <location>
        <begin position="84"/>
        <end position="195"/>
    </location>
</feature>
<dbReference type="SUPFAM" id="SSF54427">
    <property type="entry name" value="NTF2-like"/>
    <property type="match status" value="1"/>
</dbReference>
<dbReference type="InterPro" id="IPR037401">
    <property type="entry name" value="SnoaL-like"/>
</dbReference>
<dbReference type="PANTHER" id="PTHR33698:SF5">
    <property type="entry name" value="NTF2-LIKE DOMAIN-CONTAINING PROTEIN-RELATED"/>
    <property type="match status" value="1"/>
</dbReference>
<proteinExistence type="predicted"/>
<dbReference type="PANTHER" id="PTHR33698">
    <property type="entry name" value="NUCLEAR TRANSPORT FACTOR 2 (NTF2)-LIKE PROTEIN"/>
    <property type="match status" value="1"/>
</dbReference>
<dbReference type="Proteomes" id="UP000501690">
    <property type="component" value="Linkage Group LG11"/>
</dbReference>
<organism evidence="2 3">
    <name type="scientific">Vigna unguiculata</name>
    <name type="common">Cowpea</name>
    <dbReference type="NCBI Taxonomy" id="3917"/>
    <lineage>
        <taxon>Eukaryota</taxon>
        <taxon>Viridiplantae</taxon>
        <taxon>Streptophyta</taxon>
        <taxon>Embryophyta</taxon>
        <taxon>Tracheophyta</taxon>
        <taxon>Spermatophyta</taxon>
        <taxon>Magnoliopsida</taxon>
        <taxon>eudicotyledons</taxon>
        <taxon>Gunneridae</taxon>
        <taxon>Pentapetalae</taxon>
        <taxon>rosids</taxon>
        <taxon>fabids</taxon>
        <taxon>Fabales</taxon>
        <taxon>Fabaceae</taxon>
        <taxon>Papilionoideae</taxon>
        <taxon>50 kb inversion clade</taxon>
        <taxon>NPAAA clade</taxon>
        <taxon>indigoferoid/millettioid clade</taxon>
        <taxon>Phaseoleae</taxon>
        <taxon>Vigna</taxon>
    </lineage>
</organism>
<dbReference type="AlphaFoldDB" id="A0A4D6NPU8"/>